<dbReference type="PANTHER" id="PTHR11802">
    <property type="entry name" value="SERINE PROTEASE FAMILY S10 SERINE CARBOXYPEPTIDASE"/>
    <property type="match status" value="1"/>
</dbReference>
<reference evidence="3" key="4">
    <citation type="submission" date="2019-03" db="UniProtKB">
        <authorList>
            <consortium name="EnsemblPlants"/>
        </authorList>
    </citation>
    <scope>IDENTIFICATION</scope>
</reference>
<dbReference type="InterPro" id="IPR029058">
    <property type="entry name" value="AB_hydrolase_fold"/>
</dbReference>
<dbReference type="Gene3D" id="3.40.50.1820">
    <property type="entry name" value="alpha/beta hydrolase"/>
    <property type="match status" value="1"/>
</dbReference>
<dbReference type="SUPFAM" id="SSF53474">
    <property type="entry name" value="alpha/beta-Hydrolases"/>
    <property type="match status" value="1"/>
</dbReference>
<keyword evidence="2" id="KW-0121">Carboxypeptidase</keyword>
<reference evidence="4" key="1">
    <citation type="journal article" date="2014" name="Science">
        <title>Ancient hybridizations among the ancestral genomes of bread wheat.</title>
        <authorList>
            <consortium name="International Wheat Genome Sequencing Consortium,"/>
            <person name="Marcussen T."/>
            <person name="Sandve S.R."/>
            <person name="Heier L."/>
            <person name="Spannagl M."/>
            <person name="Pfeifer M."/>
            <person name="Jakobsen K.S."/>
            <person name="Wulff B.B."/>
            <person name="Steuernagel B."/>
            <person name="Mayer K.F."/>
            <person name="Olsen O.A."/>
        </authorList>
    </citation>
    <scope>NUCLEOTIDE SEQUENCE [LARGE SCALE GENOMIC DNA]</scope>
    <source>
        <strain evidence="4">cv. AL8/78</strain>
    </source>
</reference>
<sequence length="531" mass="57218">MAERIQSDLGNFELSLSRFRVTMSIAHDPSMSCTWTRGARAITTMHRDAQLRCQYLALFTPARRKRRTTPRRAMESPPRAVQLLVLLGVAAVSASADAAFPREALPTSSGYLPVDASTNASLFFAFYEASAPLAAPADTPLLLWLEGGPGCSGQLSNFLQLGPYSLRRRTGNCTSPSRNPFAWNRRFGLLFLDSPLGTGFSAASSVADIPRSQPAIAEHVLAALQSFFDASPARFRARPFFLAGESYAGKYVPAAASRILAANMALPANRRIGLRGVAIGNGLVHPVAQVATYADTAYFMGLVNRRQWRELEVMQAETMALARAGRWGEATDARARLLARLQAATGLATLFDVVTQGWLDADMLGEFVNRAGVKAALGARGDVAWEACAAAVVTALREDGMKSAKPEVEALLRREGMRVLLYEGLRDLRDGVASAEAWLEEVDWDGMAEFREAERAVWRTTDEGELAGYVQRHGALAHVVVYGAGHFVPAGNGRAAQEMIEGWVSQMGVFGSGNTGDRVLETGGGVGHAVI</sequence>
<evidence type="ECO:0000256" key="2">
    <source>
        <dbReference type="RuleBase" id="RU361156"/>
    </source>
</evidence>
<reference evidence="3" key="5">
    <citation type="journal article" date="2021" name="G3 (Bethesda)">
        <title>Aegilops tauschii genome assembly Aet v5.0 features greater sequence contiguity and improved annotation.</title>
        <authorList>
            <person name="Wang L."/>
            <person name="Zhu T."/>
            <person name="Rodriguez J.C."/>
            <person name="Deal K.R."/>
            <person name="Dubcovsky J."/>
            <person name="McGuire P.E."/>
            <person name="Lux T."/>
            <person name="Spannagl M."/>
            <person name="Mayer K.F.X."/>
            <person name="Baldrich P."/>
            <person name="Meyers B.C."/>
            <person name="Huo N."/>
            <person name="Gu Y.Q."/>
            <person name="Zhou H."/>
            <person name="Devos K.M."/>
            <person name="Bennetzen J.L."/>
            <person name="Unver T."/>
            <person name="Budak H."/>
            <person name="Gulick P.J."/>
            <person name="Galiba G."/>
            <person name="Kalapos B."/>
            <person name="Nelson D.R."/>
            <person name="Li P."/>
            <person name="You F.M."/>
            <person name="Luo M.C."/>
            <person name="Dvorak J."/>
        </authorList>
    </citation>
    <scope>NUCLEOTIDE SEQUENCE [LARGE SCALE GENOMIC DNA]</scope>
    <source>
        <strain evidence="3">cv. AL8/78</strain>
    </source>
</reference>
<dbReference type="Pfam" id="PF00450">
    <property type="entry name" value="Peptidase_S10"/>
    <property type="match status" value="1"/>
</dbReference>
<dbReference type="PANTHER" id="PTHR11802:SF492">
    <property type="entry name" value="CARBOXYPEPTIDASE"/>
    <property type="match status" value="1"/>
</dbReference>
<reference evidence="3" key="3">
    <citation type="journal article" date="2017" name="Nature">
        <title>Genome sequence of the progenitor of the wheat D genome Aegilops tauschii.</title>
        <authorList>
            <person name="Luo M.C."/>
            <person name="Gu Y.Q."/>
            <person name="Puiu D."/>
            <person name="Wang H."/>
            <person name="Twardziok S.O."/>
            <person name="Deal K.R."/>
            <person name="Huo N."/>
            <person name="Zhu T."/>
            <person name="Wang L."/>
            <person name="Wang Y."/>
            <person name="McGuire P.E."/>
            <person name="Liu S."/>
            <person name="Long H."/>
            <person name="Ramasamy R.K."/>
            <person name="Rodriguez J.C."/>
            <person name="Van S.L."/>
            <person name="Yuan L."/>
            <person name="Wang Z."/>
            <person name="Xia Z."/>
            <person name="Xiao L."/>
            <person name="Anderson O.D."/>
            <person name="Ouyang S."/>
            <person name="Liang Y."/>
            <person name="Zimin A.V."/>
            <person name="Pertea G."/>
            <person name="Qi P."/>
            <person name="Bennetzen J.L."/>
            <person name="Dai X."/>
            <person name="Dawson M.W."/>
            <person name="Muller H.G."/>
            <person name="Kugler K."/>
            <person name="Rivarola-Duarte L."/>
            <person name="Spannagl M."/>
            <person name="Mayer K.F.X."/>
            <person name="Lu F.H."/>
            <person name="Bevan M.W."/>
            <person name="Leroy P."/>
            <person name="Li P."/>
            <person name="You F.M."/>
            <person name="Sun Q."/>
            <person name="Liu Z."/>
            <person name="Lyons E."/>
            <person name="Wicker T."/>
            <person name="Salzberg S.L."/>
            <person name="Devos K.M."/>
            <person name="Dvorak J."/>
        </authorList>
    </citation>
    <scope>NUCLEOTIDE SEQUENCE [LARGE SCALE GENOMIC DNA]</scope>
    <source>
        <strain evidence="3">cv. AL8/78</strain>
    </source>
</reference>
<protein>
    <recommendedName>
        <fullName evidence="2">Carboxypeptidase</fullName>
        <ecNumber evidence="2">3.4.16.-</ecNumber>
    </recommendedName>
</protein>
<keyword evidence="4" id="KW-1185">Reference proteome</keyword>
<dbReference type="AlphaFoldDB" id="A0A453A0Z9"/>
<evidence type="ECO:0000313" key="3">
    <source>
        <dbReference type="EnsemblPlants" id="AET1Gv20999000.1"/>
    </source>
</evidence>
<proteinExistence type="inferred from homology"/>
<evidence type="ECO:0000256" key="1">
    <source>
        <dbReference type="ARBA" id="ARBA00009431"/>
    </source>
</evidence>
<comment type="similarity">
    <text evidence="1 2">Belongs to the peptidase S10 family.</text>
</comment>
<dbReference type="PROSITE" id="PS00131">
    <property type="entry name" value="CARBOXYPEPT_SER_SER"/>
    <property type="match status" value="1"/>
</dbReference>
<name>A0A453A0Z9_AEGTS</name>
<organism evidence="3 4">
    <name type="scientific">Aegilops tauschii subsp. strangulata</name>
    <name type="common">Goatgrass</name>
    <dbReference type="NCBI Taxonomy" id="200361"/>
    <lineage>
        <taxon>Eukaryota</taxon>
        <taxon>Viridiplantae</taxon>
        <taxon>Streptophyta</taxon>
        <taxon>Embryophyta</taxon>
        <taxon>Tracheophyta</taxon>
        <taxon>Spermatophyta</taxon>
        <taxon>Magnoliopsida</taxon>
        <taxon>Liliopsida</taxon>
        <taxon>Poales</taxon>
        <taxon>Poaceae</taxon>
        <taxon>BOP clade</taxon>
        <taxon>Pooideae</taxon>
        <taxon>Triticodae</taxon>
        <taxon>Triticeae</taxon>
        <taxon>Triticinae</taxon>
        <taxon>Aegilops</taxon>
    </lineage>
</organism>
<reference evidence="4" key="2">
    <citation type="journal article" date="2017" name="Nat. Plants">
        <title>The Aegilops tauschii genome reveals multiple impacts of transposons.</title>
        <authorList>
            <person name="Zhao G."/>
            <person name="Zou C."/>
            <person name="Li K."/>
            <person name="Wang K."/>
            <person name="Li T."/>
            <person name="Gao L."/>
            <person name="Zhang X."/>
            <person name="Wang H."/>
            <person name="Yang Z."/>
            <person name="Liu X."/>
            <person name="Jiang W."/>
            <person name="Mao L."/>
            <person name="Kong X."/>
            <person name="Jiao Y."/>
            <person name="Jia J."/>
        </authorList>
    </citation>
    <scope>NUCLEOTIDE SEQUENCE [LARGE SCALE GENOMIC DNA]</scope>
    <source>
        <strain evidence="4">cv. AL8/78</strain>
    </source>
</reference>
<dbReference type="PRINTS" id="PR00724">
    <property type="entry name" value="CRBOXYPTASEC"/>
</dbReference>
<dbReference type="GO" id="GO:0004185">
    <property type="term" value="F:serine-type carboxypeptidase activity"/>
    <property type="evidence" value="ECO:0007669"/>
    <property type="project" value="UniProtKB-UniRule"/>
</dbReference>
<dbReference type="Gramene" id="AET1Gv20999000.1">
    <property type="protein sequence ID" value="AET1Gv20999000.1"/>
    <property type="gene ID" value="AET1Gv20999000"/>
</dbReference>
<evidence type="ECO:0000313" key="4">
    <source>
        <dbReference type="Proteomes" id="UP000015105"/>
    </source>
</evidence>
<dbReference type="InterPro" id="IPR018202">
    <property type="entry name" value="Ser_caboxypep_ser_AS"/>
</dbReference>
<accession>A0A453A0Z9</accession>
<dbReference type="GO" id="GO:0006508">
    <property type="term" value="P:proteolysis"/>
    <property type="evidence" value="ECO:0007669"/>
    <property type="project" value="UniProtKB-KW"/>
</dbReference>
<keyword evidence="2" id="KW-0378">Hydrolase</keyword>
<keyword evidence="2" id="KW-0645">Protease</keyword>
<dbReference type="STRING" id="200361.A0A453A0Z9"/>
<dbReference type="EnsemblPlants" id="AET1Gv20999000.1">
    <property type="protein sequence ID" value="AET1Gv20999000.1"/>
    <property type="gene ID" value="AET1Gv20999000"/>
</dbReference>
<dbReference type="EC" id="3.4.16.-" evidence="2"/>
<dbReference type="Proteomes" id="UP000015105">
    <property type="component" value="Chromosome 1D"/>
</dbReference>
<dbReference type="InterPro" id="IPR001563">
    <property type="entry name" value="Peptidase_S10"/>
</dbReference>